<evidence type="ECO:0000313" key="4">
    <source>
        <dbReference type="Proteomes" id="UP000554286"/>
    </source>
</evidence>
<evidence type="ECO:0000259" key="2">
    <source>
        <dbReference type="Pfam" id="PF05170"/>
    </source>
</evidence>
<dbReference type="RefSeq" id="WP_184042553.1">
    <property type="nucleotide sequence ID" value="NZ_JACIGK010000003.1"/>
</dbReference>
<organism evidence="3 4">
    <name type="scientific">Roseospira visakhapatnamensis</name>
    <dbReference type="NCBI Taxonomy" id="390880"/>
    <lineage>
        <taxon>Bacteria</taxon>
        <taxon>Pseudomonadati</taxon>
        <taxon>Pseudomonadota</taxon>
        <taxon>Alphaproteobacteria</taxon>
        <taxon>Rhodospirillales</taxon>
        <taxon>Rhodospirillaceae</taxon>
        <taxon>Roseospira</taxon>
    </lineage>
</organism>
<dbReference type="GO" id="GO:0090313">
    <property type="term" value="P:regulation of protein targeting to membrane"/>
    <property type="evidence" value="ECO:0007669"/>
    <property type="project" value="TreeGrafter"/>
</dbReference>
<proteinExistence type="predicted"/>
<comment type="caution">
    <text evidence="3">The sequence shown here is derived from an EMBL/GenBank/DDBJ whole genome shotgun (WGS) entry which is preliminary data.</text>
</comment>
<dbReference type="PANTHER" id="PTHR30441:SF4">
    <property type="entry name" value="PROTEIN ASMA"/>
    <property type="match status" value="1"/>
</dbReference>
<feature type="domain" description="AsmA" evidence="2">
    <location>
        <begin position="3"/>
        <end position="128"/>
    </location>
</feature>
<dbReference type="EMBL" id="JACIGK010000003">
    <property type="protein sequence ID" value="MBB4264915.1"/>
    <property type="molecule type" value="Genomic_DNA"/>
</dbReference>
<feature type="region of interest" description="Disordered" evidence="1">
    <location>
        <begin position="547"/>
        <end position="569"/>
    </location>
</feature>
<reference evidence="3 4" key="1">
    <citation type="submission" date="2020-08" db="EMBL/GenBank/DDBJ databases">
        <title>Genome sequencing of Purple Non-Sulfur Bacteria from various extreme environments.</title>
        <authorList>
            <person name="Mayer M."/>
        </authorList>
    </citation>
    <scope>NUCLEOTIDE SEQUENCE [LARGE SCALE GENOMIC DNA]</scope>
    <source>
        <strain evidence="3 4">JA131</strain>
    </source>
</reference>
<evidence type="ECO:0000313" key="3">
    <source>
        <dbReference type="EMBL" id="MBB4264915.1"/>
    </source>
</evidence>
<gene>
    <name evidence="3" type="ORF">GGD89_000526</name>
</gene>
<dbReference type="Pfam" id="PF05170">
    <property type="entry name" value="AsmA"/>
    <property type="match status" value="1"/>
</dbReference>
<dbReference type="GO" id="GO:0005886">
    <property type="term" value="C:plasma membrane"/>
    <property type="evidence" value="ECO:0007669"/>
    <property type="project" value="TreeGrafter"/>
</dbReference>
<protein>
    <recommendedName>
        <fullName evidence="2">AsmA domain-containing protein</fullName>
    </recommendedName>
</protein>
<dbReference type="InterPro" id="IPR052894">
    <property type="entry name" value="AsmA-related"/>
</dbReference>
<evidence type="ECO:0000256" key="1">
    <source>
        <dbReference type="SAM" id="MobiDB-lite"/>
    </source>
</evidence>
<dbReference type="Proteomes" id="UP000554286">
    <property type="component" value="Unassembled WGS sequence"/>
</dbReference>
<accession>A0A7W6RAP0</accession>
<sequence>MRKLALVLPILLVLGIGVVLVAPSIIDWNAWREDVAARIEAATGRAVDIDGDLSLRILPRPTLAVDGVRLANAPGGSTHHMVRIAALRASLAWAPLLRGEIRVTSVDIVDPVILLERLPDGRANWMIDPPGSGGTGRQGRSVTMPVPALRDAPPAEPDGIGLTVALENVHLRNGRLVLRDARRDTESEWTITTLDLSADSLSGPYRVSGDVTASTTPSTPVLFDALVGSLTRTGTIPVDVQLLLPDSGATATVTGTLDAPLDHPTLRGDLRINGADLAAAEAILGPALAAMPGAGALPMRPFAVSARVVADARVVDLSDLRVDLDGAEGRGHARVAWTDTGTDASITLRLRALDVDAWLTDPPPAAAAPAETSDDAPWDETGAAWPPIRLPALPPGLSGRLTLSAEAMTWRGEGIRQAHLEATVDAGRLTVEQARANLPGGSTLSGRATLATQDGIPRVDGHLSATAGNLREVLAWLDLPVHRLPADRLRGFALEVDVAGTPVEARLSNLDLTVDTTRATGAVVLRGGPRLGIGANIHVESLALDAYRPAPPPSRTEPGDGSTPDASPPALPWLAALNTVDANARIRVDTLIVDGLPLSDITLDGSLLSGRLTVREARIGALAEARVTLSGGLSGFGGPPRFHGLAVGIEVDDPAHTARLLRIDPPLALRDLGPVTQTLLLDGPADALEVTGALRALGGSLDVNGSLQDILSPGASCDLAVDLRLPDATALARLMPRRASPSTPPDTAPVPLRVVARVAGKDRILTLGTLDLRAGDSRVHGAATLGWEGSRPHLVADLRAGHLRLPRPPALPLPDWMDADVTVGADTLVLASAPPLTGATMGLHWIDGVLTLDGLSADLAGGTLEGSGTLTAPAAARGPAWSLRLDARDLDLGRLLDATAPTPPDTATGGIGSATVALALQGRGMRAPIPLTDLTGEARLALHGLRAIPAGAAGSPLAVLLRPLAELDQAAAGLLGDAAPPDRATTLDGRARIDGGLLTVDALRLHHPLFRGTLTGTVDLGAGTMDAGGTLTVPEGPLRATVGPAIPVRVFGSLTDPAVRASFRRLRLDPGHLGGGRR</sequence>
<keyword evidence="4" id="KW-1185">Reference proteome</keyword>
<name>A0A7W6RAP0_9PROT</name>
<dbReference type="AlphaFoldDB" id="A0A7W6RAP0"/>
<dbReference type="PANTHER" id="PTHR30441">
    <property type="entry name" value="DUF748 DOMAIN-CONTAINING PROTEIN"/>
    <property type="match status" value="1"/>
</dbReference>
<dbReference type="InterPro" id="IPR007844">
    <property type="entry name" value="AsmA"/>
</dbReference>